<dbReference type="GO" id="GO:0005524">
    <property type="term" value="F:ATP binding"/>
    <property type="evidence" value="ECO:0007669"/>
    <property type="project" value="UniProtKB-UniRule"/>
</dbReference>
<evidence type="ECO:0000256" key="6">
    <source>
        <dbReference type="ARBA" id="ARBA00022741"/>
    </source>
</evidence>
<proteinExistence type="inferred from homology"/>
<dbReference type="NCBIfam" id="TIGR00041">
    <property type="entry name" value="DTMP_kinase"/>
    <property type="match status" value="1"/>
</dbReference>
<dbReference type="InterPro" id="IPR018094">
    <property type="entry name" value="Thymidylate_kinase"/>
</dbReference>
<evidence type="ECO:0000259" key="12">
    <source>
        <dbReference type="Pfam" id="PF02223"/>
    </source>
</evidence>
<evidence type="ECO:0000256" key="1">
    <source>
        <dbReference type="ARBA" id="ARBA00009776"/>
    </source>
</evidence>
<dbReference type="GO" id="GO:0006235">
    <property type="term" value="P:dTTP biosynthetic process"/>
    <property type="evidence" value="ECO:0007669"/>
    <property type="project" value="UniProtKB-UniRule"/>
</dbReference>
<reference evidence="13" key="1">
    <citation type="journal article" date="2014" name="Genome Biol. Evol.">
        <title>Pangenome evidence for extensive interdomain horizontal transfer affecting lineage core and shell genes in uncultured planktonic thaumarchaeota and euryarchaeota.</title>
        <authorList>
            <person name="Deschamps P."/>
            <person name="Zivanovic Y."/>
            <person name="Moreira D."/>
            <person name="Rodriguez-Valera F."/>
            <person name="Lopez-Garcia P."/>
        </authorList>
    </citation>
    <scope>NUCLEOTIDE SEQUENCE</scope>
</reference>
<dbReference type="CDD" id="cd01672">
    <property type="entry name" value="TMPK"/>
    <property type="match status" value="1"/>
</dbReference>
<keyword evidence="7 11" id="KW-0418">Kinase</keyword>
<dbReference type="SUPFAM" id="SSF52540">
    <property type="entry name" value="P-loop containing nucleoside triphosphate hydrolases"/>
    <property type="match status" value="1"/>
</dbReference>
<evidence type="ECO:0000256" key="3">
    <source>
        <dbReference type="ARBA" id="ARBA00013355"/>
    </source>
</evidence>
<evidence type="ECO:0000256" key="4">
    <source>
        <dbReference type="ARBA" id="ARBA00022679"/>
    </source>
</evidence>
<dbReference type="GO" id="GO:0006227">
    <property type="term" value="P:dUDP biosynthetic process"/>
    <property type="evidence" value="ECO:0007669"/>
    <property type="project" value="TreeGrafter"/>
</dbReference>
<evidence type="ECO:0000256" key="5">
    <source>
        <dbReference type="ARBA" id="ARBA00022727"/>
    </source>
</evidence>
<dbReference type="InterPro" id="IPR018095">
    <property type="entry name" value="Thymidylate_kin_CS"/>
</dbReference>
<dbReference type="PANTHER" id="PTHR10344">
    <property type="entry name" value="THYMIDYLATE KINASE"/>
    <property type="match status" value="1"/>
</dbReference>
<evidence type="ECO:0000313" key="13">
    <source>
        <dbReference type="EMBL" id="AIF12985.1"/>
    </source>
</evidence>
<dbReference type="InterPro" id="IPR039430">
    <property type="entry name" value="Thymidylate_kin-like_dom"/>
</dbReference>
<dbReference type="Gene3D" id="3.40.50.300">
    <property type="entry name" value="P-loop containing nucleotide triphosphate hydrolases"/>
    <property type="match status" value="1"/>
</dbReference>
<evidence type="ECO:0000256" key="8">
    <source>
        <dbReference type="ARBA" id="ARBA00022840"/>
    </source>
</evidence>
<dbReference type="InterPro" id="IPR027417">
    <property type="entry name" value="P-loop_NTPase"/>
</dbReference>
<feature type="domain" description="Thymidylate kinase-like" evidence="12">
    <location>
        <begin position="16"/>
        <end position="194"/>
    </location>
</feature>
<evidence type="ECO:0000256" key="11">
    <source>
        <dbReference type="HAMAP-Rule" id="MF_00165"/>
    </source>
</evidence>
<dbReference type="GO" id="GO:0005737">
    <property type="term" value="C:cytoplasm"/>
    <property type="evidence" value="ECO:0007669"/>
    <property type="project" value="TreeGrafter"/>
</dbReference>
<dbReference type="AlphaFoldDB" id="A0A075HCS2"/>
<dbReference type="EMBL" id="KF900960">
    <property type="protein sequence ID" value="AIF12985.1"/>
    <property type="molecule type" value="Genomic_DNA"/>
</dbReference>
<feature type="binding site" evidence="11">
    <location>
        <begin position="18"/>
        <end position="25"/>
    </location>
    <ligand>
        <name>ATP</name>
        <dbReference type="ChEBI" id="CHEBI:30616"/>
    </ligand>
</feature>
<comment type="catalytic activity">
    <reaction evidence="10 11">
        <text>dTMP + ATP = dTDP + ADP</text>
        <dbReference type="Rhea" id="RHEA:13517"/>
        <dbReference type="ChEBI" id="CHEBI:30616"/>
        <dbReference type="ChEBI" id="CHEBI:58369"/>
        <dbReference type="ChEBI" id="CHEBI:63528"/>
        <dbReference type="ChEBI" id="CHEBI:456216"/>
        <dbReference type="EC" id="2.7.4.9"/>
    </reaction>
</comment>
<keyword evidence="8 11" id="KW-0067">ATP-binding</keyword>
<sequence>MAHKQPRAYRSVLIDLEGIDGCGKSTQARLLAERLREAGHTVVVLKEPTDGPYGSRLKEVLRGERVADAEEILTLFAADRREHVADRIAPALERGEIVLMDRYYYSGLAYQCAAGIPAERIRALNAFAPAPVLVLVFDLPVEQALERVNSHSVADTFERADHLERVRAAYLALRADPLVRILDATRPPGAVAADVWALVQGVRA</sequence>
<organism evidence="13">
    <name type="scientific">uncultured marine group II/III euryarchaeote KM3_59_B11</name>
    <dbReference type="NCBI Taxonomy" id="1456466"/>
    <lineage>
        <taxon>Archaea</taxon>
        <taxon>Methanobacteriati</taxon>
        <taxon>Methanobacteriota</taxon>
        <taxon>environmental samples</taxon>
    </lineage>
</organism>
<dbReference type="PANTHER" id="PTHR10344:SF4">
    <property type="entry name" value="UMP-CMP KINASE 2, MITOCHONDRIAL"/>
    <property type="match status" value="1"/>
</dbReference>
<dbReference type="PROSITE" id="PS01331">
    <property type="entry name" value="THYMIDYLATE_KINASE"/>
    <property type="match status" value="1"/>
</dbReference>
<name>A0A075HCS2_9EURY</name>
<dbReference type="GO" id="GO:0006233">
    <property type="term" value="P:dTDP biosynthetic process"/>
    <property type="evidence" value="ECO:0007669"/>
    <property type="project" value="InterPro"/>
</dbReference>
<comment type="similarity">
    <text evidence="1 11">Belongs to the thymidylate kinase family.</text>
</comment>
<evidence type="ECO:0000256" key="9">
    <source>
        <dbReference type="ARBA" id="ARBA00029962"/>
    </source>
</evidence>
<evidence type="ECO:0000256" key="7">
    <source>
        <dbReference type="ARBA" id="ARBA00022777"/>
    </source>
</evidence>
<gene>
    <name evidence="11 13" type="primary">tmk</name>
</gene>
<accession>A0A075HCS2</accession>
<protein>
    <recommendedName>
        <fullName evidence="3 11">Probable thymidylate kinase</fullName>
        <ecNumber evidence="2 11">2.7.4.9</ecNumber>
    </recommendedName>
    <alternativeName>
        <fullName evidence="9 11">dTMP kinase</fullName>
    </alternativeName>
</protein>
<dbReference type="GO" id="GO:0004798">
    <property type="term" value="F:dTMP kinase activity"/>
    <property type="evidence" value="ECO:0007669"/>
    <property type="project" value="UniProtKB-UniRule"/>
</dbReference>
<keyword evidence="6 11" id="KW-0547">Nucleotide-binding</keyword>
<evidence type="ECO:0000256" key="2">
    <source>
        <dbReference type="ARBA" id="ARBA00012980"/>
    </source>
</evidence>
<dbReference type="HAMAP" id="MF_00165">
    <property type="entry name" value="Thymidylate_kinase"/>
    <property type="match status" value="1"/>
</dbReference>
<keyword evidence="4 11" id="KW-0808">Transferase</keyword>
<keyword evidence="5 11" id="KW-0545">Nucleotide biosynthesis</keyword>
<dbReference type="EC" id="2.7.4.9" evidence="2 11"/>
<evidence type="ECO:0000256" key="10">
    <source>
        <dbReference type="ARBA" id="ARBA00048743"/>
    </source>
</evidence>
<dbReference type="Pfam" id="PF02223">
    <property type="entry name" value="Thymidylate_kin"/>
    <property type="match status" value="1"/>
</dbReference>